<feature type="compositionally biased region" description="Low complexity" evidence="1">
    <location>
        <begin position="583"/>
        <end position="596"/>
    </location>
</feature>
<gene>
    <name evidence="2" type="ORF">CSSPTR1EN2_LOCUS5364</name>
</gene>
<evidence type="ECO:0000313" key="3">
    <source>
        <dbReference type="Proteomes" id="UP001497512"/>
    </source>
</evidence>
<feature type="compositionally biased region" description="Polar residues" evidence="1">
    <location>
        <begin position="302"/>
        <end position="318"/>
    </location>
</feature>
<feature type="compositionally biased region" description="Polar residues" evidence="1">
    <location>
        <begin position="475"/>
        <end position="492"/>
    </location>
</feature>
<feature type="compositionally biased region" description="Acidic residues" evidence="1">
    <location>
        <begin position="92"/>
        <end position="105"/>
    </location>
</feature>
<feature type="compositionally biased region" description="Polar residues" evidence="1">
    <location>
        <begin position="447"/>
        <end position="459"/>
    </location>
</feature>
<name>A0ABP0TME5_9BRYO</name>
<feature type="compositionally biased region" description="Polar residues" evidence="1">
    <location>
        <begin position="171"/>
        <end position="188"/>
    </location>
</feature>
<feature type="compositionally biased region" description="Polar residues" evidence="1">
    <location>
        <begin position="213"/>
        <end position="222"/>
    </location>
</feature>
<feature type="compositionally biased region" description="Polar residues" evidence="1">
    <location>
        <begin position="355"/>
        <end position="369"/>
    </location>
</feature>
<evidence type="ECO:0000256" key="1">
    <source>
        <dbReference type="SAM" id="MobiDB-lite"/>
    </source>
</evidence>
<keyword evidence="3" id="KW-1185">Reference proteome</keyword>
<feature type="region of interest" description="Disordered" evidence="1">
    <location>
        <begin position="577"/>
        <end position="608"/>
    </location>
</feature>
<evidence type="ECO:0000313" key="2">
    <source>
        <dbReference type="EMBL" id="CAK9200293.1"/>
    </source>
</evidence>
<accession>A0ABP0TME5</accession>
<dbReference type="Proteomes" id="UP001497512">
    <property type="component" value="Chromosome 12"/>
</dbReference>
<feature type="compositionally biased region" description="Polar residues" evidence="1">
    <location>
        <begin position="598"/>
        <end position="608"/>
    </location>
</feature>
<feature type="compositionally biased region" description="Basic and acidic residues" evidence="1">
    <location>
        <begin position="198"/>
        <end position="210"/>
    </location>
</feature>
<feature type="compositionally biased region" description="Polar residues" evidence="1">
    <location>
        <begin position="17"/>
        <end position="33"/>
    </location>
</feature>
<reference evidence="2" key="1">
    <citation type="submission" date="2024-02" db="EMBL/GenBank/DDBJ databases">
        <authorList>
            <consortium name="ELIXIR-Norway"/>
            <consortium name="Elixir Norway"/>
        </authorList>
    </citation>
    <scope>NUCLEOTIDE SEQUENCE</scope>
</reference>
<feature type="region of interest" description="Disordered" evidence="1">
    <location>
        <begin position="276"/>
        <end position="386"/>
    </location>
</feature>
<feature type="compositionally biased region" description="Basic and acidic residues" evidence="1">
    <location>
        <begin position="1"/>
        <end position="16"/>
    </location>
</feature>
<feature type="compositionally biased region" description="Polar residues" evidence="1">
    <location>
        <begin position="377"/>
        <end position="386"/>
    </location>
</feature>
<feature type="region of interest" description="Disordered" evidence="1">
    <location>
        <begin position="409"/>
        <end position="505"/>
    </location>
</feature>
<proteinExistence type="predicted"/>
<dbReference type="EMBL" id="OZ019904">
    <property type="protein sequence ID" value="CAK9200293.1"/>
    <property type="molecule type" value="Genomic_DNA"/>
</dbReference>
<feature type="compositionally biased region" description="Polar residues" evidence="1">
    <location>
        <begin position="231"/>
        <end position="245"/>
    </location>
</feature>
<protein>
    <submittedName>
        <fullName evidence="2">Uncharacterized protein</fullName>
    </submittedName>
</protein>
<feature type="compositionally biased region" description="Polar residues" evidence="1">
    <location>
        <begin position="121"/>
        <end position="137"/>
    </location>
</feature>
<feature type="region of interest" description="Disordered" evidence="1">
    <location>
        <begin position="1"/>
        <end position="254"/>
    </location>
</feature>
<sequence>MSKYDDPALTPAERDTGMTTNESDMNLDTNSEEYTGGSGKKTSMFGKLKDKTKNKVSQIKSKVGKKKSGGTPSDGSIGSDSPADSHENDDERGPDEDEGEEEETSTDLPTGAEDAPPAPTTPSITEPTTAPDSTPQNVDDFGSGQPEPKPEAEFPPESTPRSLEPEEKLSGTDTTATEDPSAPSSGLSEASGYPESDESPKAGGGDKFEDVNAENQDSSAAQQPEDAALGQDSSGATPAENQSYTEKAARGAQGLRDAAYGTAGAAAGAVGYDKLTESGKTDQDTNTTQDDTPGVQEKAQDLGQQVSHGASDAANTVSDKAKEGVTQAQESSPDFPASATEAGNQAKDAVAGKANESNNTTGDIQNYTQKLAEKSDQLNNATGDSQTYTDKAVETAAAVTGAAAATLGLDKASDGTSVADKTKGYLNSAVDNTKGYAQAATDKSKESGTTQGTTGSVIDSTKDKVASATGAVQDAAQSTYDSSKGYVQSATDTSKDYASRTADQAAAARDIALDKLTPKDEHKALSDKVTDTISNFPAQVKDSVTNAVQGAHSPSAAQDDPHKEAGLLGRFTDLLFGKKPENATETTGETTAAVEGQQPASEPNSVQQ</sequence>
<organism evidence="2 3">
    <name type="scientific">Sphagnum troendelagicum</name>
    <dbReference type="NCBI Taxonomy" id="128251"/>
    <lineage>
        <taxon>Eukaryota</taxon>
        <taxon>Viridiplantae</taxon>
        <taxon>Streptophyta</taxon>
        <taxon>Embryophyta</taxon>
        <taxon>Bryophyta</taxon>
        <taxon>Sphagnophytina</taxon>
        <taxon>Sphagnopsida</taxon>
        <taxon>Sphagnales</taxon>
        <taxon>Sphagnaceae</taxon>
        <taxon>Sphagnum</taxon>
    </lineage>
</organism>